<dbReference type="AlphaFoldDB" id="A0A9J6ZFI1"/>
<reference evidence="1" key="1">
    <citation type="submission" date="2022-05" db="EMBL/GenBank/DDBJ databases">
        <title>Novel bacterial taxa in a minimal lignocellulolytic consortium and its capacity to transform plastics disclosed by genome-resolved metagenomics.</title>
        <authorList>
            <person name="Rodriguez C.A.D."/>
            <person name="Diaz-Garcia L."/>
            <person name="Herrera K."/>
            <person name="Tarazona N.A."/>
            <person name="Sproer C."/>
            <person name="Overmann J."/>
            <person name="Jimenez D.J."/>
        </authorList>
    </citation>
    <scope>NUCLEOTIDE SEQUENCE</scope>
    <source>
        <strain evidence="1">MAG5</strain>
    </source>
</reference>
<dbReference type="Proteomes" id="UP001056756">
    <property type="component" value="Chromosome"/>
</dbReference>
<name>A0A9J6ZFI1_9BACL</name>
<organism evidence="1 2">
    <name type="scientific">Candidatus Pristimantibacillus lignocellulolyticus</name>
    <dbReference type="NCBI Taxonomy" id="2994561"/>
    <lineage>
        <taxon>Bacteria</taxon>
        <taxon>Bacillati</taxon>
        <taxon>Bacillota</taxon>
        <taxon>Bacilli</taxon>
        <taxon>Bacillales</taxon>
        <taxon>Paenibacillaceae</taxon>
        <taxon>Candidatus Pristimantibacillus</taxon>
    </lineage>
</organism>
<dbReference type="EMBL" id="CP097899">
    <property type="protein sequence ID" value="URN94869.1"/>
    <property type="molecule type" value="Genomic_DNA"/>
</dbReference>
<proteinExistence type="predicted"/>
<dbReference type="KEGG" id="plig:NAG76_01015"/>
<evidence type="ECO:0000313" key="1">
    <source>
        <dbReference type="EMBL" id="URN94869.1"/>
    </source>
</evidence>
<gene>
    <name evidence="1" type="ORF">NAG76_01015</name>
</gene>
<protein>
    <submittedName>
        <fullName evidence="1">Dehydrogenase</fullName>
    </submittedName>
</protein>
<sequence length="103" mass="12190">MKHQVTNHSPQLPTARKIRRSCQAELYRAIKRLKVYISPEKVEQAETIYFKKVASNAVWLHEHRSNRKKQMEWWEENVCDELVAVLEVDRTAFANAFREAYGS</sequence>
<evidence type="ECO:0000313" key="2">
    <source>
        <dbReference type="Proteomes" id="UP001056756"/>
    </source>
</evidence>
<accession>A0A9J6ZFI1</accession>